<keyword evidence="2" id="KW-0378">Hydrolase</keyword>
<evidence type="ECO:0000313" key="3">
    <source>
        <dbReference type="Proteomes" id="UP000437748"/>
    </source>
</evidence>
<dbReference type="AlphaFoldDB" id="A0A6N6VW79"/>
<protein>
    <submittedName>
        <fullName evidence="2">Alpha/beta fold hydrolase</fullName>
    </submittedName>
</protein>
<evidence type="ECO:0000259" key="1">
    <source>
        <dbReference type="Pfam" id="PF12146"/>
    </source>
</evidence>
<dbReference type="PANTHER" id="PTHR11614">
    <property type="entry name" value="PHOSPHOLIPASE-RELATED"/>
    <property type="match status" value="1"/>
</dbReference>
<proteinExistence type="predicted"/>
<dbReference type="GO" id="GO:0016787">
    <property type="term" value="F:hydrolase activity"/>
    <property type="evidence" value="ECO:0007669"/>
    <property type="project" value="UniProtKB-KW"/>
</dbReference>
<organism evidence="2 3">
    <name type="scientific">Silvanigrella paludirubra</name>
    <dbReference type="NCBI Taxonomy" id="2499159"/>
    <lineage>
        <taxon>Bacteria</taxon>
        <taxon>Pseudomonadati</taxon>
        <taxon>Bdellovibrionota</taxon>
        <taxon>Oligoflexia</taxon>
        <taxon>Silvanigrellales</taxon>
        <taxon>Silvanigrellaceae</taxon>
        <taxon>Silvanigrella</taxon>
    </lineage>
</organism>
<name>A0A6N6VW79_9BACT</name>
<keyword evidence="3" id="KW-1185">Reference proteome</keyword>
<dbReference type="Gene3D" id="3.40.50.1820">
    <property type="entry name" value="alpha/beta hydrolase"/>
    <property type="match status" value="1"/>
</dbReference>
<dbReference type="InterPro" id="IPR029058">
    <property type="entry name" value="AB_hydrolase_fold"/>
</dbReference>
<dbReference type="InterPro" id="IPR022742">
    <property type="entry name" value="Hydrolase_4"/>
</dbReference>
<reference evidence="2 3" key="1">
    <citation type="submission" date="2019-10" db="EMBL/GenBank/DDBJ databases">
        <title>New species of Slilvanegrellaceae.</title>
        <authorList>
            <person name="Pitt A."/>
            <person name="Hahn M.W."/>
        </authorList>
    </citation>
    <scope>NUCLEOTIDE SEQUENCE [LARGE SCALE GENOMIC DNA]</scope>
    <source>
        <strain evidence="2 3">SP-Ram-0.45-NSY-1</strain>
    </source>
</reference>
<feature type="domain" description="Serine aminopeptidase S33" evidence="1">
    <location>
        <begin position="63"/>
        <end position="318"/>
    </location>
</feature>
<accession>A0A6N6VW79</accession>
<gene>
    <name evidence="2" type="ORF">GCL60_00015</name>
</gene>
<dbReference type="EMBL" id="WFLM01000001">
    <property type="protein sequence ID" value="KAB8040334.1"/>
    <property type="molecule type" value="Genomic_DNA"/>
</dbReference>
<evidence type="ECO:0000313" key="2">
    <source>
        <dbReference type="EMBL" id="KAB8040334.1"/>
    </source>
</evidence>
<comment type="caution">
    <text evidence="2">The sequence shown here is derived from an EMBL/GenBank/DDBJ whole genome shotgun (WGS) entry which is preliminary data.</text>
</comment>
<sequence length="338" mass="39222">MVLYNNLFIEEIKKENLDQNVEKSISRYNEVIIPFYKSKGVSELFNGVGDITIACRTFHSPNAIAKIILCTGYNESYLKYSELIMNLCEMGFSVYCYDHRGQGFSSRFPDQEKKGFVDKFENYVDDLCYFFEQVSSNNHQLPIFIIAHSMGGAICSLAISEKKINPNAVILCAPMFEIMLAPYHFFELPIYLLSAFLCKLKLEKEYVFGQTDCIPFRPFENNDVTHCKSRYTVWRKHISEIEDMQLGGPTFLWMKESIKASRRARKLSKQNNIPILLLQAENDTVVRNSAQDFFHKNSTNTEKVILECAKHEILMEIDFIRNKALESIKNFILQKIPR</sequence>
<dbReference type="SUPFAM" id="SSF53474">
    <property type="entry name" value="alpha/beta-Hydrolases"/>
    <property type="match status" value="1"/>
</dbReference>
<dbReference type="InterPro" id="IPR051044">
    <property type="entry name" value="MAG_DAG_Lipase"/>
</dbReference>
<dbReference type="Pfam" id="PF12146">
    <property type="entry name" value="Hydrolase_4"/>
    <property type="match status" value="1"/>
</dbReference>
<dbReference type="Proteomes" id="UP000437748">
    <property type="component" value="Unassembled WGS sequence"/>
</dbReference>